<dbReference type="Proteomes" id="UP000269221">
    <property type="component" value="Unassembled WGS sequence"/>
</dbReference>
<feature type="compositionally biased region" description="Basic and acidic residues" evidence="1">
    <location>
        <begin position="186"/>
        <end position="195"/>
    </location>
</feature>
<feature type="region of interest" description="Disordered" evidence="1">
    <location>
        <begin position="173"/>
        <end position="249"/>
    </location>
</feature>
<proteinExistence type="predicted"/>
<comment type="caution">
    <text evidence="2">The sequence shown here is derived from an EMBL/GenBank/DDBJ whole genome shotgun (WGS) entry which is preliminary data.</text>
</comment>
<feature type="region of interest" description="Disordered" evidence="1">
    <location>
        <begin position="263"/>
        <end position="306"/>
    </location>
</feature>
<sequence length="352" mass="37918">MTTVISQGPTVTSQGPTVTMAGVKERRALGCPLSGEHFPQEAASPLELLAALQHKVSQAAMEKHCKHGSSRMHQGLPSMDWMHRLMEAAGGTGWWWDEAAWSYLGTGAGLAGTVRDAVPWQLPPSHCSPSSGSCFPRGRTFLNLGQPLPTGLQELEAFSSTQKVLWWVESHVPSDPGSLAKEDEDWGTKVGKEQTQEILEEDVTRPVPSVRRQDRSQKQESQATAKEDSGQEGFQGQEDEKAAARGEGISKLHSTSLALAASMDTKDKTAMSPSGAGACLLPSEAPGDRSPSLPATPGPQQPQPQSLFRRALRAVRRAFLGTCRPRRRQQQCPDASARQVPGDGCSEPQQCP</sequence>
<dbReference type="AlphaFoldDB" id="A0A3M0KFV2"/>
<evidence type="ECO:0000313" key="2">
    <source>
        <dbReference type="EMBL" id="RMC12083.1"/>
    </source>
</evidence>
<evidence type="ECO:0000256" key="1">
    <source>
        <dbReference type="SAM" id="MobiDB-lite"/>
    </source>
</evidence>
<reference evidence="2 3" key="1">
    <citation type="submission" date="2018-07" db="EMBL/GenBank/DDBJ databases">
        <title>A high quality draft genome assembly of the barn swallow (H. rustica rustica).</title>
        <authorList>
            <person name="Formenti G."/>
            <person name="Chiara M."/>
            <person name="Poveda L."/>
            <person name="Francoijs K.-J."/>
            <person name="Bonisoli-Alquati A."/>
            <person name="Canova L."/>
            <person name="Gianfranceschi L."/>
            <person name="Horner D.S."/>
            <person name="Saino N."/>
        </authorList>
    </citation>
    <scope>NUCLEOTIDE SEQUENCE [LARGE SCALE GENOMIC DNA]</scope>
    <source>
        <strain evidence="2">Chelidonia</strain>
        <tissue evidence="2">Blood</tissue>
    </source>
</reference>
<name>A0A3M0KFV2_HIRRU</name>
<protein>
    <submittedName>
        <fullName evidence="2">Uncharacterized protein</fullName>
    </submittedName>
</protein>
<dbReference type="EMBL" id="QRBI01000107">
    <property type="protein sequence ID" value="RMC12083.1"/>
    <property type="molecule type" value="Genomic_DNA"/>
</dbReference>
<gene>
    <name evidence="2" type="ORF">DUI87_11218</name>
</gene>
<keyword evidence="3" id="KW-1185">Reference proteome</keyword>
<feature type="region of interest" description="Disordered" evidence="1">
    <location>
        <begin position="325"/>
        <end position="352"/>
    </location>
</feature>
<organism evidence="2 3">
    <name type="scientific">Hirundo rustica rustica</name>
    <dbReference type="NCBI Taxonomy" id="333673"/>
    <lineage>
        <taxon>Eukaryota</taxon>
        <taxon>Metazoa</taxon>
        <taxon>Chordata</taxon>
        <taxon>Craniata</taxon>
        <taxon>Vertebrata</taxon>
        <taxon>Euteleostomi</taxon>
        <taxon>Archelosauria</taxon>
        <taxon>Archosauria</taxon>
        <taxon>Dinosauria</taxon>
        <taxon>Saurischia</taxon>
        <taxon>Theropoda</taxon>
        <taxon>Coelurosauria</taxon>
        <taxon>Aves</taxon>
        <taxon>Neognathae</taxon>
        <taxon>Neoaves</taxon>
        <taxon>Telluraves</taxon>
        <taxon>Australaves</taxon>
        <taxon>Passeriformes</taxon>
        <taxon>Sylvioidea</taxon>
        <taxon>Hirundinidae</taxon>
        <taxon>Hirundo</taxon>
    </lineage>
</organism>
<evidence type="ECO:0000313" key="3">
    <source>
        <dbReference type="Proteomes" id="UP000269221"/>
    </source>
</evidence>
<accession>A0A3M0KFV2</accession>
<feature type="compositionally biased region" description="Basic and acidic residues" evidence="1">
    <location>
        <begin position="238"/>
        <end position="249"/>
    </location>
</feature>